<evidence type="ECO:0000256" key="4">
    <source>
        <dbReference type="ARBA" id="ARBA00022741"/>
    </source>
</evidence>
<dbReference type="Pfam" id="PF00069">
    <property type="entry name" value="Pkinase"/>
    <property type="match status" value="1"/>
</dbReference>
<dbReference type="AlphaFoldDB" id="A0A6B2LBC8"/>
<keyword evidence="6" id="KW-0067">ATP-binding</keyword>
<dbReference type="PROSITE" id="PS50011">
    <property type="entry name" value="PROTEIN_KINASE_DOM"/>
    <property type="match status" value="1"/>
</dbReference>
<dbReference type="PANTHER" id="PTHR48012">
    <property type="entry name" value="STERILE20-LIKE KINASE, ISOFORM B-RELATED"/>
    <property type="match status" value="1"/>
</dbReference>
<protein>
    <recommendedName>
        <fullName evidence="9">Protein kinase domain-containing protein</fullName>
    </recommendedName>
</protein>
<evidence type="ECO:0000313" key="10">
    <source>
        <dbReference type="EMBL" id="NDV34018.1"/>
    </source>
</evidence>
<dbReference type="InterPro" id="IPR050629">
    <property type="entry name" value="STE20/SPS1-PAK"/>
</dbReference>
<dbReference type="Gene3D" id="1.10.510.10">
    <property type="entry name" value="Transferase(Phosphotransferase) domain 1"/>
    <property type="match status" value="1"/>
</dbReference>
<dbReference type="SUPFAM" id="SSF56112">
    <property type="entry name" value="Protein kinase-like (PK-like)"/>
    <property type="match status" value="1"/>
</dbReference>
<comment type="similarity">
    <text evidence="1">Belongs to the protein kinase superfamily. STE Ser/Thr protein kinase family. STE20 subfamily.</text>
</comment>
<accession>A0A6B2LBC8</accession>
<dbReference type="PROSITE" id="PS00108">
    <property type="entry name" value="PROTEIN_KINASE_ST"/>
    <property type="match status" value="1"/>
</dbReference>
<proteinExistence type="inferred from homology"/>
<dbReference type="SMART" id="SM00220">
    <property type="entry name" value="S_TKc"/>
    <property type="match status" value="1"/>
</dbReference>
<dbReference type="InterPro" id="IPR011009">
    <property type="entry name" value="Kinase-like_dom_sf"/>
</dbReference>
<dbReference type="PANTHER" id="PTHR48012:SF10">
    <property type="entry name" value="FI20177P1"/>
    <property type="match status" value="1"/>
</dbReference>
<dbReference type="GO" id="GO:0005737">
    <property type="term" value="C:cytoplasm"/>
    <property type="evidence" value="ECO:0007669"/>
    <property type="project" value="TreeGrafter"/>
</dbReference>
<evidence type="ECO:0000256" key="6">
    <source>
        <dbReference type="ARBA" id="ARBA00022840"/>
    </source>
</evidence>
<feature type="domain" description="Protein kinase" evidence="9">
    <location>
        <begin position="1"/>
        <end position="263"/>
    </location>
</feature>
<keyword evidence="4" id="KW-0547">Nucleotide-binding</keyword>
<evidence type="ECO:0000256" key="7">
    <source>
        <dbReference type="ARBA" id="ARBA00047899"/>
    </source>
</evidence>
<dbReference type="InterPro" id="IPR000719">
    <property type="entry name" value="Prot_kinase_dom"/>
</dbReference>
<dbReference type="GO" id="GO:0004674">
    <property type="term" value="F:protein serine/threonine kinase activity"/>
    <property type="evidence" value="ECO:0007669"/>
    <property type="project" value="UniProtKB-KW"/>
</dbReference>
<organism evidence="10">
    <name type="scientific">Arcella intermedia</name>
    <dbReference type="NCBI Taxonomy" id="1963864"/>
    <lineage>
        <taxon>Eukaryota</taxon>
        <taxon>Amoebozoa</taxon>
        <taxon>Tubulinea</taxon>
        <taxon>Elardia</taxon>
        <taxon>Arcellinida</taxon>
        <taxon>Sphaerothecina</taxon>
        <taxon>Arcellidae</taxon>
        <taxon>Arcella</taxon>
    </lineage>
</organism>
<reference evidence="10" key="1">
    <citation type="journal article" date="2020" name="J. Eukaryot. Microbiol.">
        <title>De novo Sequencing, Assembly and Annotation of the Transcriptome for the Free-Living Testate Amoeba Arcella intermedia.</title>
        <authorList>
            <person name="Ribeiro G.M."/>
            <person name="Porfirio-Sousa A.L."/>
            <person name="Maurer-Alcala X.X."/>
            <person name="Katz L.A."/>
            <person name="Lahr D.J.G."/>
        </authorList>
    </citation>
    <scope>NUCLEOTIDE SEQUENCE</scope>
</reference>
<dbReference type="EMBL" id="GIBP01005049">
    <property type="protein sequence ID" value="NDV34018.1"/>
    <property type="molecule type" value="Transcribed_RNA"/>
</dbReference>
<sequence>MLAKGAFGKVYLGEVVQDPNCKVAIKSTKLKHEPSRIHNIAIEIYLLEQAVHPNVVKHIKSFYWDKQIWSVMEYCPGGALTSLRKVKLSELELHSIMKQILTALEHMHKHNIAHRDLKCANILLDIHVDLTPGESPVVLSSADIKIGDFGLAAQVEGVRSQTAMCGSRYWMSPEMIQRVGYDTRTDLYSCGCVMFELLTGKAPYRNQGGLLALFLHATKGCEELPPEIQSMYSPDCIQFFRSLVTFNQDYRPSIQNLVKDKWLLQHNTDGTTLRGALNSAYEIEGHANEQTLREKFRKKQNNRS</sequence>
<dbReference type="GO" id="GO:0005524">
    <property type="term" value="F:ATP binding"/>
    <property type="evidence" value="ECO:0007669"/>
    <property type="project" value="UniProtKB-KW"/>
</dbReference>
<keyword evidence="3" id="KW-0808">Transferase</keyword>
<dbReference type="InterPro" id="IPR008271">
    <property type="entry name" value="Ser/Thr_kinase_AS"/>
</dbReference>
<comment type="catalytic activity">
    <reaction evidence="7">
        <text>L-threonyl-[protein] + ATP = O-phospho-L-threonyl-[protein] + ADP + H(+)</text>
        <dbReference type="Rhea" id="RHEA:46608"/>
        <dbReference type="Rhea" id="RHEA-COMP:11060"/>
        <dbReference type="Rhea" id="RHEA-COMP:11605"/>
        <dbReference type="ChEBI" id="CHEBI:15378"/>
        <dbReference type="ChEBI" id="CHEBI:30013"/>
        <dbReference type="ChEBI" id="CHEBI:30616"/>
        <dbReference type="ChEBI" id="CHEBI:61977"/>
        <dbReference type="ChEBI" id="CHEBI:456216"/>
        <dbReference type="EC" id="2.7.11.1"/>
    </reaction>
</comment>
<evidence type="ECO:0000256" key="8">
    <source>
        <dbReference type="ARBA" id="ARBA00048679"/>
    </source>
</evidence>
<evidence type="ECO:0000259" key="9">
    <source>
        <dbReference type="PROSITE" id="PS50011"/>
    </source>
</evidence>
<evidence type="ECO:0000256" key="5">
    <source>
        <dbReference type="ARBA" id="ARBA00022777"/>
    </source>
</evidence>
<evidence type="ECO:0000256" key="1">
    <source>
        <dbReference type="ARBA" id="ARBA00008874"/>
    </source>
</evidence>
<keyword evidence="2" id="KW-0723">Serine/threonine-protein kinase</keyword>
<evidence type="ECO:0000256" key="3">
    <source>
        <dbReference type="ARBA" id="ARBA00022679"/>
    </source>
</evidence>
<evidence type="ECO:0000256" key="2">
    <source>
        <dbReference type="ARBA" id="ARBA00022527"/>
    </source>
</evidence>
<keyword evidence="5" id="KW-0418">Kinase</keyword>
<comment type="catalytic activity">
    <reaction evidence="8">
        <text>L-seryl-[protein] + ATP = O-phospho-L-seryl-[protein] + ADP + H(+)</text>
        <dbReference type="Rhea" id="RHEA:17989"/>
        <dbReference type="Rhea" id="RHEA-COMP:9863"/>
        <dbReference type="Rhea" id="RHEA-COMP:11604"/>
        <dbReference type="ChEBI" id="CHEBI:15378"/>
        <dbReference type="ChEBI" id="CHEBI:29999"/>
        <dbReference type="ChEBI" id="CHEBI:30616"/>
        <dbReference type="ChEBI" id="CHEBI:83421"/>
        <dbReference type="ChEBI" id="CHEBI:456216"/>
        <dbReference type="EC" id="2.7.11.1"/>
    </reaction>
</comment>
<name>A0A6B2LBC8_9EUKA</name>